<dbReference type="SMART" id="SM00932">
    <property type="entry name" value="Nfu_N"/>
    <property type="match status" value="1"/>
</dbReference>
<dbReference type="InterPro" id="IPR034904">
    <property type="entry name" value="FSCA_dom_sf"/>
</dbReference>
<feature type="domain" description="Scaffold protein Nfu/NifU N-terminal" evidence="9">
    <location>
        <begin position="77"/>
        <end position="164"/>
    </location>
</feature>
<dbReference type="GO" id="GO:0016226">
    <property type="term" value="P:iron-sulfur cluster assembly"/>
    <property type="evidence" value="ECO:0007669"/>
    <property type="project" value="InterPro"/>
</dbReference>
<evidence type="ECO:0000313" key="10">
    <source>
        <dbReference type="EMBL" id="KAJ7382899.1"/>
    </source>
</evidence>
<proteinExistence type="inferred from homology"/>
<dbReference type="InterPro" id="IPR014824">
    <property type="entry name" value="Nfu/NifU_N"/>
</dbReference>
<protein>
    <recommendedName>
        <fullName evidence="3">NFU1 iron-sulfur cluster scaffold homolog, mitochondrial</fullName>
    </recommendedName>
</protein>
<dbReference type="GO" id="GO:0051536">
    <property type="term" value="F:iron-sulfur cluster binding"/>
    <property type="evidence" value="ECO:0007669"/>
    <property type="project" value="UniProtKB-KW"/>
</dbReference>
<dbReference type="OrthoDB" id="565552at2759"/>
<dbReference type="SUPFAM" id="SSF117916">
    <property type="entry name" value="Fe-S cluster assembly (FSCA) domain-like"/>
    <property type="match status" value="1"/>
</dbReference>
<keyword evidence="7" id="KW-0411">Iron-sulfur</keyword>
<keyword evidence="8" id="KW-0496">Mitochondrion</keyword>
<evidence type="ECO:0000256" key="1">
    <source>
        <dbReference type="ARBA" id="ARBA00004173"/>
    </source>
</evidence>
<dbReference type="InterPro" id="IPR036498">
    <property type="entry name" value="Nfu/NifU_N_sf"/>
</dbReference>
<organism evidence="10 11">
    <name type="scientific">Desmophyllum pertusum</name>
    <dbReference type="NCBI Taxonomy" id="174260"/>
    <lineage>
        <taxon>Eukaryota</taxon>
        <taxon>Metazoa</taxon>
        <taxon>Cnidaria</taxon>
        <taxon>Anthozoa</taxon>
        <taxon>Hexacorallia</taxon>
        <taxon>Scleractinia</taxon>
        <taxon>Caryophylliina</taxon>
        <taxon>Caryophylliidae</taxon>
        <taxon>Desmophyllum</taxon>
    </lineage>
</organism>
<evidence type="ECO:0000256" key="6">
    <source>
        <dbReference type="ARBA" id="ARBA00023004"/>
    </source>
</evidence>
<evidence type="ECO:0000256" key="5">
    <source>
        <dbReference type="ARBA" id="ARBA00022946"/>
    </source>
</evidence>
<comment type="similarity">
    <text evidence="2">Belongs to the NifU family.</text>
</comment>
<dbReference type="GO" id="GO:0005739">
    <property type="term" value="C:mitochondrion"/>
    <property type="evidence" value="ECO:0007669"/>
    <property type="project" value="UniProtKB-SubCell"/>
</dbReference>
<keyword evidence="4" id="KW-0479">Metal-binding</keyword>
<dbReference type="Pfam" id="PF08712">
    <property type="entry name" value="Nfu_N"/>
    <property type="match status" value="1"/>
</dbReference>
<sequence>MAANLRNVQFVSRNIPNLVFIRRGIQNVKHGHRNFTCRAVSRSSRGVMSALTCSRNTRSSPQQLCVPAGANARTMFIQVQETPNPNSLKFVPGVQVLESGTANFPNSQSAYCSPLARNLFRIDGVTGVMFGPNFITVTKTDDEVDWPVLKPDIFASIMDFFASNIPILTEDQPASDTAIDADDDETVAMIKELLETRIRPTVQEDGGDIIFKGFHDGVVKLKLQGACSSCPSSIVTLKSGIENMMQFYIPDVVAVEQVEDEVDEISKTEFEKLEVKLGETHASDSVETGSSTSTKSV</sequence>
<comment type="subcellular location">
    <subcellularLocation>
        <location evidence="1">Mitochondrion</location>
    </subcellularLocation>
</comment>
<evidence type="ECO:0000256" key="2">
    <source>
        <dbReference type="ARBA" id="ARBA00006420"/>
    </source>
</evidence>
<dbReference type="PANTHER" id="PTHR11178:SF1">
    <property type="entry name" value="NFU1 IRON-SULFUR CLUSTER SCAFFOLD HOMOLOG, MITOCHONDRIAL"/>
    <property type="match status" value="1"/>
</dbReference>
<dbReference type="FunFam" id="3.30.300.130:FF:000001">
    <property type="entry name" value="NFU1 iron-sulfur cluster scaffold"/>
    <property type="match status" value="1"/>
</dbReference>
<dbReference type="FunFam" id="3.30.1370.70:FF:000002">
    <property type="entry name" value="NFU1 iron-sulfur cluster scaffold homolog, mitochondrial"/>
    <property type="match status" value="1"/>
</dbReference>
<evidence type="ECO:0000313" key="11">
    <source>
        <dbReference type="Proteomes" id="UP001163046"/>
    </source>
</evidence>
<dbReference type="Pfam" id="PF01106">
    <property type="entry name" value="NifU"/>
    <property type="match status" value="1"/>
</dbReference>
<dbReference type="PANTHER" id="PTHR11178">
    <property type="entry name" value="IRON-SULFUR CLUSTER SCAFFOLD PROTEIN NFU-RELATED"/>
    <property type="match status" value="1"/>
</dbReference>
<dbReference type="GO" id="GO:0005506">
    <property type="term" value="F:iron ion binding"/>
    <property type="evidence" value="ECO:0007669"/>
    <property type="project" value="InterPro"/>
</dbReference>
<dbReference type="InterPro" id="IPR001075">
    <property type="entry name" value="NIF_FeS_clus_asmbl_NifU_C"/>
</dbReference>
<dbReference type="SUPFAM" id="SSF110836">
    <property type="entry name" value="Hypothetical protein SAV1430"/>
    <property type="match status" value="1"/>
</dbReference>
<evidence type="ECO:0000256" key="8">
    <source>
        <dbReference type="ARBA" id="ARBA00023128"/>
    </source>
</evidence>
<evidence type="ECO:0000259" key="9">
    <source>
        <dbReference type="SMART" id="SM00932"/>
    </source>
</evidence>
<dbReference type="EMBL" id="MU825911">
    <property type="protein sequence ID" value="KAJ7382899.1"/>
    <property type="molecule type" value="Genomic_DNA"/>
</dbReference>
<reference evidence="10" key="1">
    <citation type="submission" date="2023-01" db="EMBL/GenBank/DDBJ databases">
        <title>Genome assembly of the deep-sea coral Lophelia pertusa.</title>
        <authorList>
            <person name="Herrera S."/>
            <person name="Cordes E."/>
        </authorList>
    </citation>
    <scope>NUCLEOTIDE SEQUENCE</scope>
    <source>
        <strain evidence="10">USNM1676648</strain>
        <tissue evidence="10">Polyp</tissue>
    </source>
</reference>
<accession>A0A9W9ZMS1</accession>
<keyword evidence="6" id="KW-0408">Iron</keyword>
<gene>
    <name evidence="10" type="primary">NFU1</name>
    <name evidence="10" type="ORF">OS493_031957</name>
</gene>
<keyword evidence="11" id="KW-1185">Reference proteome</keyword>
<evidence type="ECO:0000256" key="4">
    <source>
        <dbReference type="ARBA" id="ARBA00022723"/>
    </source>
</evidence>
<keyword evidence="5" id="KW-0809">Transit peptide</keyword>
<name>A0A9W9ZMS1_9CNID</name>
<dbReference type="Proteomes" id="UP001163046">
    <property type="component" value="Unassembled WGS sequence"/>
</dbReference>
<dbReference type="Gene3D" id="3.30.300.130">
    <property type="entry name" value="Fe-S cluster assembly (FSCA)"/>
    <property type="match status" value="1"/>
</dbReference>
<evidence type="ECO:0000256" key="3">
    <source>
        <dbReference type="ARBA" id="ARBA00018782"/>
    </source>
</evidence>
<dbReference type="Gene3D" id="3.30.1370.70">
    <property type="entry name" value="Scaffold protein Nfu/NifU, N-terminal domain"/>
    <property type="match status" value="1"/>
</dbReference>
<dbReference type="AlphaFoldDB" id="A0A9W9ZMS1"/>
<evidence type="ECO:0000256" key="7">
    <source>
        <dbReference type="ARBA" id="ARBA00023014"/>
    </source>
</evidence>
<comment type="caution">
    <text evidence="10">The sequence shown here is derived from an EMBL/GenBank/DDBJ whole genome shotgun (WGS) entry which is preliminary data.</text>
</comment>